<reference evidence="1" key="1">
    <citation type="submission" date="2022-10" db="EMBL/GenBank/DDBJ databases">
        <title>The complete genomes of actinobacterial strains from the NBC collection.</title>
        <authorList>
            <person name="Joergensen T.S."/>
            <person name="Alvarez Arevalo M."/>
            <person name="Sterndorff E.B."/>
            <person name="Faurdal D."/>
            <person name="Vuksanovic O."/>
            <person name="Mourched A.-S."/>
            <person name="Charusanti P."/>
            <person name="Shaw S."/>
            <person name="Blin K."/>
            <person name="Weber T."/>
        </authorList>
    </citation>
    <scope>NUCLEOTIDE SEQUENCE</scope>
    <source>
        <strain evidence="1">NBC_00148</strain>
    </source>
</reference>
<dbReference type="EMBL" id="CP108169">
    <property type="protein sequence ID" value="WTQ74247.1"/>
    <property type="molecule type" value="Genomic_DNA"/>
</dbReference>
<protein>
    <submittedName>
        <fullName evidence="1">Acyl-CoA carboxylase subunit epsilon</fullName>
    </submittedName>
</protein>
<dbReference type="InterPro" id="IPR032716">
    <property type="entry name" value="ACC_epsilon"/>
</dbReference>
<organism evidence="1">
    <name type="scientific">Streptomyces sp. NBC_00148</name>
    <dbReference type="NCBI Taxonomy" id="2903626"/>
    <lineage>
        <taxon>Bacteria</taxon>
        <taxon>Bacillati</taxon>
        <taxon>Actinomycetota</taxon>
        <taxon>Actinomycetes</taxon>
        <taxon>Kitasatosporales</taxon>
        <taxon>Streptomycetaceae</taxon>
        <taxon>Streptomyces</taxon>
    </lineage>
</organism>
<dbReference type="GO" id="GO:0003989">
    <property type="term" value="F:acetyl-CoA carboxylase activity"/>
    <property type="evidence" value="ECO:0007669"/>
    <property type="project" value="InterPro"/>
</dbReference>
<name>A0AAU1LST3_9ACTN</name>
<proteinExistence type="predicted"/>
<dbReference type="GO" id="GO:0004658">
    <property type="term" value="F:propionyl-CoA carboxylase activity"/>
    <property type="evidence" value="ECO:0007669"/>
    <property type="project" value="InterPro"/>
</dbReference>
<dbReference type="Pfam" id="PF13822">
    <property type="entry name" value="ACC_epsilon"/>
    <property type="match status" value="1"/>
</dbReference>
<gene>
    <name evidence="1" type="ORF">OG222_14560</name>
</gene>
<sequence length="91" mass="9559">MDADTGTDTGTDTDGRPAGLSLRVVKGNVSPEELAALTAVLMARAAAADVAPDDLARRHQAVALWQRPDRVAGFDGPRTWRSAQHPVARAA</sequence>
<accession>A0AAU1LST3</accession>
<dbReference type="AlphaFoldDB" id="A0AAU1LST3"/>
<evidence type="ECO:0000313" key="1">
    <source>
        <dbReference type="EMBL" id="WTQ74247.1"/>
    </source>
</evidence>